<name>A0A8H3XPH4_GIGMA</name>
<evidence type="ECO:0000256" key="1">
    <source>
        <dbReference type="SAM" id="MobiDB-lite"/>
    </source>
</evidence>
<keyword evidence="3" id="KW-1185">Reference proteome</keyword>
<evidence type="ECO:0000313" key="3">
    <source>
        <dbReference type="Proteomes" id="UP000439903"/>
    </source>
</evidence>
<feature type="region of interest" description="Disordered" evidence="1">
    <location>
        <begin position="214"/>
        <end position="264"/>
    </location>
</feature>
<dbReference type="OrthoDB" id="2443108at2759"/>
<feature type="compositionally biased region" description="Acidic residues" evidence="1">
    <location>
        <begin position="245"/>
        <end position="263"/>
    </location>
</feature>
<organism evidence="2 3">
    <name type="scientific">Gigaspora margarita</name>
    <dbReference type="NCBI Taxonomy" id="4874"/>
    <lineage>
        <taxon>Eukaryota</taxon>
        <taxon>Fungi</taxon>
        <taxon>Fungi incertae sedis</taxon>
        <taxon>Mucoromycota</taxon>
        <taxon>Glomeromycotina</taxon>
        <taxon>Glomeromycetes</taxon>
        <taxon>Diversisporales</taxon>
        <taxon>Gigasporaceae</taxon>
        <taxon>Gigaspora</taxon>
    </lineage>
</organism>
<sequence>MPQSDSPLKLVSGLRNGPIMKRSAKTKKGRKESAYVRDVYLQLENELKREMEHLKLILGHIDNQKSKLKTEEAVLLAMLGNNDDTTSEEASTPLCFTDLNMDPEFNLTGMSTAMNNDISVESMNSFVIPEVQSASHQNSPSSYEVRPSESCGLYSPTMPIFDVPEASEFSSLELPDVGPSNLSDLQGNHINHRSIDLDIANALSILENMSDCEAEDEQYAQSPQSTQSIEESWKDHTQQSSTYDSDGDHEIDDDDDDDDDDDMAREALSKMLAIYS</sequence>
<dbReference type="EMBL" id="WTPW01000835">
    <property type="protein sequence ID" value="KAF0475963.1"/>
    <property type="molecule type" value="Genomic_DNA"/>
</dbReference>
<evidence type="ECO:0000313" key="2">
    <source>
        <dbReference type="EMBL" id="KAF0475963.1"/>
    </source>
</evidence>
<feature type="region of interest" description="Disordered" evidence="1">
    <location>
        <begin position="1"/>
        <end position="28"/>
    </location>
</feature>
<gene>
    <name evidence="2" type="ORF">F8M41_024476</name>
</gene>
<comment type="caution">
    <text evidence="2">The sequence shown here is derived from an EMBL/GenBank/DDBJ whole genome shotgun (WGS) entry which is preliminary data.</text>
</comment>
<reference evidence="2 3" key="1">
    <citation type="journal article" date="2019" name="Environ. Microbiol.">
        <title>At the nexus of three kingdoms: the genome of the mycorrhizal fungus Gigaspora margarita provides insights into plant, endobacterial and fungal interactions.</title>
        <authorList>
            <person name="Venice F."/>
            <person name="Ghignone S."/>
            <person name="Salvioli di Fossalunga A."/>
            <person name="Amselem J."/>
            <person name="Novero M."/>
            <person name="Xianan X."/>
            <person name="Sedzielewska Toro K."/>
            <person name="Morin E."/>
            <person name="Lipzen A."/>
            <person name="Grigoriev I.V."/>
            <person name="Henrissat B."/>
            <person name="Martin F.M."/>
            <person name="Bonfante P."/>
        </authorList>
    </citation>
    <scope>NUCLEOTIDE SEQUENCE [LARGE SCALE GENOMIC DNA]</scope>
    <source>
        <strain evidence="2 3">BEG34</strain>
    </source>
</reference>
<accession>A0A8H3XPH4</accession>
<feature type="compositionally biased region" description="Polar residues" evidence="1">
    <location>
        <begin position="219"/>
        <end position="230"/>
    </location>
</feature>
<proteinExistence type="predicted"/>
<protein>
    <submittedName>
        <fullName evidence="2">Uncharacterized protein</fullName>
    </submittedName>
</protein>
<dbReference type="Proteomes" id="UP000439903">
    <property type="component" value="Unassembled WGS sequence"/>
</dbReference>
<dbReference type="AlphaFoldDB" id="A0A8H3XPH4"/>